<evidence type="ECO:0000256" key="1">
    <source>
        <dbReference type="SAM" id="MobiDB-lite"/>
    </source>
</evidence>
<dbReference type="WBParaSite" id="ECPE_0000842201-mRNA-1">
    <property type="protein sequence ID" value="ECPE_0000842201-mRNA-1"/>
    <property type="gene ID" value="ECPE_0000842201"/>
</dbReference>
<evidence type="ECO:0000313" key="3">
    <source>
        <dbReference type="Proteomes" id="UP000272942"/>
    </source>
</evidence>
<dbReference type="EMBL" id="UZAN01045920">
    <property type="protein sequence ID" value="VDP83430.1"/>
    <property type="molecule type" value="Genomic_DNA"/>
</dbReference>
<evidence type="ECO:0000313" key="4">
    <source>
        <dbReference type="WBParaSite" id="ECPE_0000842201-mRNA-1"/>
    </source>
</evidence>
<keyword evidence="3" id="KW-1185">Reference proteome</keyword>
<feature type="region of interest" description="Disordered" evidence="1">
    <location>
        <begin position="1"/>
        <end position="42"/>
    </location>
</feature>
<protein>
    <submittedName>
        <fullName evidence="2 4">Uncharacterized protein</fullName>
    </submittedName>
</protein>
<dbReference type="AlphaFoldDB" id="A0A183AN61"/>
<reference evidence="2 3" key="2">
    <citation type="submission" date="2018-11" db="EMBL/GenBank/DDBJ databases">
        <authorList>
            <consortium name="Pathogen Informatics"/>
        </authorList>
    </citation>
    <scope>NUCLEOTIDE SEQUENCE [LARGE SCALE GENOMIC DNA]</scope>
    <source>
        <strain evidence="2 3">Egypt</strain>
    </source>
</reference>
<name>A0A183AN61_9TREM</name>
<dbReference type="OrthoDB" id="532682at2759"/>
<organism evidence="4">
    <name type="scientific">Echinostoma caproni</name>
    <dbReference type="NCBI Taxonomy" id="27848"/>
    <lineage>
        <taxon>Eukaryota</taxon>
        <taxon>Metazoa</taxon>
        <taxon>Spiralia</taxon>
        <taxon>Lophotrochozoa</taxon>
        <taxon>Platyhelminthes</taxon>
        <taxon>Trematoda</taxon>
        <taxon>Digenea</taxon>
        <taxon>Plagiorchiida</taxon>
        <taxon>Echinostomata</taxon>
        <taxon>Echinostomatoidea</taxon>
        <taxon>Echinostomatidae</taxon>
        <taxon>Echinostoma</taxon>
    </lineage>
</organism>
<dbReference type="Proteomes" id="UP000272942">
    <property type="component" value="Unassembled WGS sequence"/>
</dbReference>
<reference evidence="4" key="1">
    <citation type="submission" date="2016-06" db="UniProtKB">
        <authorList>
            <consortium name="WormBaseParasite"/>
        </authorList>
    </citation>
    <scope>IDENTIFICATION</scope>
</reference>
<proteinExistence type="predicted"/>
<sequence length="91" mass="10706">MAMNELQLARTMQQNERERWSRVASRMSSRRNQSNEKPASARSVSLCSMMRSRWILFVSALLFAFLSIGLAWYTEQFSRISIPWSESVEFH</sequence>
<gene>
    <name evidence="2" type="ORF">ECPE_LOCUS8396</name>
</gene>
<feature type="compositionally biased region" description="Polar residues" evidence="1">
    <location>
        <begin position="26"/>
        <end position="42"/>
    </location>
</feature>
<accession>A0A183AN61</accession>
<evidence type="ECO:0000313" key="2">
    <source>
        <dbReference type="EMBL" id="VDP83430.1"/>
    </source>
</evidence>